<organism evidence="20 21">
    <name type="scientific">Deinococcus enclensis</name>
    <dbReference type="NCBI Taxonomy" id="1049582"/>
    <lineage>
        <taxon>Bacteria</taxon>
        <taxon>Thermotogati</taxon>
        <taxon>Deinococcota</taxon>
        <taxon>Deinococci</taxon>
        <taxon>Deinococcales</taxon>
        <taxon>Deinococcaceae</taxon>
        <taxon>Deinococcus</taxon>
    </lineage>
</organism>
<evidence type="ECO:0000256" key="9">
    <source>
        <dbReference type="ARBA" id="ARBA00022741"/>
    </source>
</evidence>
<feature type="domain" description="Phosphoribulokinase/uridine kinase" evidence="19">
    <location>
        <begin position="25"/>
        <end position="208"/>
    </location>
</feature>
<evidence type="ECO:0000256" key="16">
    <source>
        <dbReference type="HAMAP-Rule" id="MF_00551"/>
    </source>
</evidence>
<protein>
    <recommendedName>
        <fullName evidence="6 16">Uridine kinase</fullName>
        <ecNumber evidence="5 16">2.7.1.48</ecNumber>
    </recommendedName>
    <alternativeName>
        <fullName evidence="12 16">Cytidine monophosphokinase</fullName>
    </alternativeName>
    <alternativeName>
        <fullName evidence="13 16">Uridine monophosphokinase</fullName>
    </alternativeName>
</protein>
<reference evidence="20 21" key="1">
    <citation type="submission" date="2023-07" db="EMBL/GenBank/DDBJ databases">
        <title>Genomic Encyclopedia of Type Strains, Phase IV (KMG-IV): sequencing the most valuable type-strain genomes for metagenomic binning, comparative biology and taxonomic classification.</title>
        <authorList>
            <person name="Goeker M."/>
        </authorList>
    </citation>
    <scope>NUCLEOTIDE SEQUENCE [LARGE SCALE GENOMIC DNA]</scope>
    <source>
        <strain evidence="20 21">NIO-1023</strain>
    </source>
</reference>
<comment type="catalytic activity">
    <reaction evidence="15 16 17">
        <text>uridine + ATP = UMP + ADP + H(+)</text>
        <dbReference type="Rhea" id="RHEA:16825"/>
        <dbReference type="ChEBI" id="CHEBI:15378"/>
        <dbReference type="ChEBI" id="CHEBI:16704"/>
        <dbReference type="ChEBI" id="CHEBI:30616"/>
        <dbReference type="ChEBI" id="CHEBI:57865"/>
        <dbReference type="ChEBI" id="CHEBI:456216"/>
        <dbReference type="EC" id="2.7.1.48"/>
    </reaction>
</comment>
<comment type="subcellular location">
    <subcellularLocation>
        <location evidence="1 16 17">Cytoplasm</location>
    </subcellularLocation>
</comment>
<accession>A0ABT9MH45</accession>
<evidence type="ECO:0000256" key="14">
    <source>
        <dbReference type="ARBA" id="ARBA00047436"/>
    </source>
</evidence>
<evidence type="ECO:0000256" key="3">
    <source>
        <dbReference type="ARBA" id="ARBA00004784"/>
    </source>
</evidence>
<keyword evidence="7 16" id="KW-0963">Cytoplasm</keyword>
<dbReference type="InterPro" id="IPR027417">
    <property type="entry name" value="P-loop_NTPase"/>
</dbReference>
<dbReference type="EMBL" id="JAURUR010000016">
    <property type="protein sequence ID" value="MDP9765916.1"/>
    <property type="molecule type" value="Genomic_DNA"/>
</dbReference>
<dbReference type="InterPro" id="IPR006083">
    <property type="entry name" value="PRK/URK"/>
</dbReference>
<dbReference type="EC" id="2.7.1.48" evidence="5 16"/>
<dbReference type="Pfam" id="PF00485">
    <property type="entry name" value="PRK"/>
    <property type="match status" value="1"/>
</dbReference>
<evidence type="ECO:0000313" key="20">
    <source>
        <dbReference type="EMBL" id="MDP9765916.1"/>
    </source>
</evidence>
<comment type="caution">
    <text evidence="20">The sequence shown here is derived from an EMBL/GenBank/DDBJ whole genome shotgun (WGS) entry which is preliminary data.</text>
</comment>
<evidence type="ECO:0000256" key="13">
    <source>
        <dbReference type="ARBA" id="ARBA00031452"/>
    </source>
</evidence>
<dbReference type="GO" id="GO:0004849">
    <property type="term" value="F:uridine kinase activity"/>
    <property type="evidence" value="ECO:0007669"/>
    <property type="project" value="UniProtKB-EC"/>
</dbReference>
<dbReference type="PRINTS" id="PR00988">
    <property type="entry name" value="URIDINKINASE"/>
</dbReference>
<feature type="binding site" evidence="16">
    <location>
        <begin position="30"/>
        <end position="37"/>
    </location>
    <ligand>
        <name>ATP</name>
        <dbReference type="ChEBI" id="CHEBI:30616"/>
    </ligand>
</feature>
<dbReference type="Gene3D" id="3.40.50.300">
    <property type="entry name" value="P-loop containing nucleotide triphosphate hydrolases"/>
    <property type="match status" value="1"/>
</dbReference>
<evidence type="ECO:0000256" key="15">
    <source>
        <dbReference type="ARBA" id="ARBA00048909"/>
    </source>
</evidence>
<keyword evidence="11 16" id="KW-0067">ATP-binding</keyword>
<evidence type="ECO:0000256" key="12">
    <source>
        <dbReference type="ARBA" id="ARBA00030641"/>
    </source>
</evidence>
<evidence type="ECO:0000256" key="2">
    <source>
        <dbReference type="ARBA" id="ARBA00004690"/>
    </source>
</evidence>
<dbReference type="Proteomes" id="UP001232163">
    <property type="component" value="Unassembled WGS sequence"/>
</dbReference>
<keyword evidence="10 16" id="KW-0418">Kinase</keyword>
<feature type="region of interest" description="Disordered" evidence="18">
    <location>
        <begin position="1"/>
        <end position="36"/>
    </location>
</feature>
<evidence type="ECO:0000256" key="8">
    <source>
        <dbReference type="ARBA" id="ARBA00022679"/>
    </source>
</evidence>
<dbReference type="InterPro" id="IPR026008">
    <property type="entry name" value="Uridine_kinase"/>
</dbReference>
<name>A0ABT9MH45_9DEIO</name>
<evidence type="ECO:0000256" key="6">
    <source>
        <dbReference type="ARBA" id="ARBA00021478"/>
    </source>
</evidence>
<dbReference type="NCBIfam" id="NF004018">
    <property type="entry name" value="PRK05480.1"/>
    <property type="match status" value="1"/>
</dbReference>
<dbReference type="SUPFAM" id="SSF52540">
    <property type="entry name" value="P-loop containing nucleoside triphosphate hydrolases"/>
    <property type="match status" value="1"/>
</dbReference>
<comment type="pathway">
    <text evidence="2 16 17">Pyrimidine metabolism; UMP biosynthesis via salvage pathway; UMP from uridine: step 1/1.</text>
</comment>
<evidence type="ECO:0000256" key="5">
    <source>
        <dbReference type="ARBA" id="ARBA00012137"/>
    </source>
</evidence>
<sequence length="223" mass="24651">MSGDQGRGGHDLPREGVTGHSGPFVIGVAGGSGSGKTTVTRRVIETVGGSGVAVLNQDNYYRDQSGIPFDARLSTNYDHPAAFDWPLLREHLDALLSGVPIGMPEYDFTQHTRSDRTTTVLPAGVVVLEGFFALYDETLRDRMNLKVFVDADADVRFIRRLLRDTQERGRTPDSVIHQYLEFVRPMHLSFVEPTKRYADVIIPHGGMNEPALDMLAARIRATV</sequence>
<keyword evidence="21" id="KW-1185">Reference proteome</keyword>
<dbReference type="PANTHER" id="PTHR10285">
    <property type="entry name" value="URIDINE KINASE"/>
    <property type="match status" value="1"/>
</dbReference>
<evidence type="ECO:0000256" key="18">
    <source>
        <dbReference type="SAM" id="MobiDB-lite"/>
    </source>
</evidence>
<evidence type="ECO:0000256" key="1">
    <source>
        <dbReference type="ARBA" id="ARBA00004496"/>
    </source>
</evidence>
<evidence type="ECO:0000256" key="4">
    <source>
        <dbReference type="ARBA" id="ARBA00005408"/>
    </source>
</evidence>
<gene>
    <name evidence="16" type="primary">udk</name>
    <name evidence="20" type="ORF">QO006_003374</name>
</gene>
<evidence type="ECO:0000256" key="17">
    <source>
        <dbReference type="RuleBase" id="RU003825"/>
    </source>
</evidence>
<dbReference type="HAMAP" id="MF_00551">
    <property type="entry name" value="Uridine_kinase"/>
    <property type="match status" value="1"/>
</dbReference>
<evidence type="ECO:0000256" key="11">
    <source>
        <dbReference type="ARBA" id="ARBA00022840"/>
    </source>
</evidence>
<comment type="pathway">
    <text evidence="3 16 17">Pyrimidine metabolism; CTP biosynthesis via salvage pathway; CTP from cytidine: step 1/3.</text>
</comment>
<comment type="catalytic activity">
    <reaction evidence="14 17">
        <text>cytidine + ATP = CMP + ADP + H(+)</text>
        <dbReference type="Rhea" id="RHEA:24674"/>
        <dbReference type="ChEBI" id="CHEBI:15378"/>
        <dbReference type="ChEBI" id="CHEBI:17562"/>
        <dbReference type="ChEBI" id="CHEBI:30616"/>
        <dbReference type="ChEBI" id="CHEBI:60377"/>
        <dbReference type="ChEBI" id="CHEBI:456216"/>
        <dbReference type="EC" id="2.7.1.48"/>
    </reaction>
</comment>
<evidence type="ECO:0000256" key="7">
    <source>
        <dbReference type="ARBA" id="ARBA00022490"/>
    </source>
</evidence>
<evidence type="ECO:0000313" key="21">
    <source>
        <dbReference type="Proteomes" id="UP001232163"/>
    </source>
</evidence>
<proteinExistence type="inferred from homology"/>
<evidence type="ECO:0000256" key="10">
    <source>
        <dbReference type="ARBA" id="ARBA00022777"/>
    </source>
</evidence>
<evidence type="ECO:0000259" key="19">
    <source>
        <dbReference type="Pfam" id="PF00485"/>
    </source>
</evidence>
<dbReference type="CDD" id="cd02023">
    <property type="entry name" value="UMPK"/>
    <property type="match status" value="1"/>
</dbReference>
<keyword evidence="8 16" id="KW-0808">Transferase</keyword>
<comment type="similarity">
    <text evidence="4 16 17">Belongs to the uridine kinase family.</text>
</comment>
<dbReference type="NCBIfam" id="TIGR00235">
    <property type="entry name" value="udk"/>
    <property type="match status" value="1"/>
</dbReference>
<dbReference type="InterPro" id="IPR000764">
    <property type="entry name" value="Uridine_kinase-like"/>
</dbReference>
<keyword evidence="9 16" id="KW-0547">Nucleotide-binding</keyword>